<dbReference type="EMBL" id="JACHGK010000024">
    <property type="protein sequence ID" value="MBB6447606.1"/>
    <property type="molecule type" value="Genomic_DNA"/>
</dbReference>
<keyword evidence="3" id="KW-1185">Reference proteome</keyword>
<dbReference type="Proteomes" id="UP000531594">
    <property type="component" value="Unassembled WGS sequence"/>
</dbReference>
<dbReference type="AlphaFoldDB" id="A0A7X0HXV1"/>
<dbReference type="RefSeq" id="WP_377802179.1">
    <property type="nucleotide sequence ID" value="NZ_JBHLZA010000059.1"/>
</dbReference>
<sequence length="42" mass="4401">MSSSKKAMKDKKPGKPAKKVLHQAYEGQGAGKASQKGPSSSR</sequence>
<reference evidence="2 3" key="1">
    <citation type="submission" date="2020-08" db="EMBL/GenBank/DDBJ databases">
        <title>Genomic Encyclopedia of Type Strains, Phase IV (KMG-IV): sequencing the most valuable type-strain genomes for metagenomic binning, comparative biology and taxonomic classification.</title>
        <authorList>
            <person name="Goeker M."/>
        </authorList>
    </citation>
    <scope>NUCLEOTIDE SEQUENCE [LARGE SCALE GENOMIC DNA]</scope>
    <source>
        <strain evidence="2 3">DSM 5391</strain>
    </source>
</reference>
<evidence type="ECO:0000256" key="1">
    <source>
        <dbReference type="SAM" id="MobiDB-lite"/>
    </source>
</evidence>
<feature type="compositionally biased region" description="Basic residues" evidence="1">
    <location>
        <begin position="1"/>
        <end position="21"/>
    </location>
</feature>
<proteinExistence type="predicted"/>
<feature type="region of interest" description="Disordered" evidence="1">
    <location>
        <begin position="1"/>
        <end position="42"/>
    </location>
</feature>
<comment type="caution">
    <text evidence="2">The sequence shown here is derived from an EMBL/GenBank/DDBJ whole genome shotgun (WGS) entry which is preliminary data.</text>
</comment>
<organism evidence="2 3">
    <name type="scientific">Bacillus benzoevorans</name>
    <dbReference type="NCBI Taxonomy" id="1456"/>
    <lineage>
        <taxon>Bacteria</taxon>
        <taxon>Bacillati</taxon>
        <taxon>Bacillota</taxon>
        <taxon>Bacilli</taxon>
        <taxon>Bacillales</taxon>
        <taxon>Bacillaceae</taxon>
        <taxon>Bacillus</taxon>
    </lineage>
</organism>
<accession>A0A7X0HXV1</accession>
<name>A0A7X0HXV1_9BACI</name>
<gene>
    <name evidence="2" type="ORF">HNR53_004292</name>
</gene>
<protein>
    <submittedName>
        <fullName evidence="2">Uncharacterized protein</fullName>
    </submittedName>
</protein>
<evidence type="ECO:0000313" key="3">
    <source>
        <dbReference type="Proteomes" id="UP000531594"/>
    </source>
</evidence>
<evidence type="ECO:0000313" key="2">
    <source>
        <dbReference type="EMBL" id="MBB6447606.1"/>
    </source>
</evidence>